<feature type="transmembrane region" description="Helical" evidence="1">
    <location>
        <begin position="458"/>
        <end position="480"/>
    </location>
</feature>
<gene>
    <name evidence="2" type="ORF">SAMN02910350_01404</name>
</gene>
<feature type="transmembrane region" description="Helical" evidence="1">
    <location>
        <begin position="16"/>
        <end position="37"/>
    </location>
</feature>
<feature type="transmembrane region" description="Helical" evidence="1">
    <location>
        <begin position="339"/>
        <end position="357"/>
    </location>
</feature>
<feature type="transmembrane region" description="Helical" evidence="1">
    <location>
        <begin position="79"/>
        <end position="98"/>
    </location>
</feature>
<accession>A0A1G5RZ24</accession>
<feature type="transmembrane region" description="Helical" evidence="1">
    <location>
        <begin position="49"/>
        <end position="72"/>
    </location>
</feature>
<evidence type="ECO:0000313" key="2">
    <source>
        <dbReference type="EMBL" id="SCZ78701.1"/>
    </source>
</evidence>
<keyword evidence="1" id="KW-0472">Membrane</keyword>
<feature type="transmembrane region" description="Helical" evidence="1">
    <location>
        <begin position="196"/>
        <end position="218"/>
    </location>
</feature>
<dbReference type="AlphaFoldDB" id="A0A1G5RZ24"/>
<feature type="transmembrane region" description="Helical" evidence="1">
    <location>
        <begin position="431"/>
        <end position="452"/>
    </location>
</feature>
<dbReference type="Pfam" id="PF09913">
    <property type="entry name" value="DUF2142"/>
    <property type="match status" value="1"/>
</dbReference>
<name>A0A1G5RZ24_PSEXY</name>
<keyword evidence="1" id="KW-0812">Transmembrane</keyword>
<evidence type="ECO:0000256" key="1">
    <source>
        <dbReference type="SAM" id="Phobius"/>
    </source>
</evidence>
<feature type="transmembrane region" description="Helical" evidence="1">
    <location>
        <begin position="225"/>
        <end position="242"/>
    </location>
</feature>
<dbReference type="EMBL" id="FMWK01000006">
    <property type="protein sequence ID" value="SCZ78701.1"/>
    <property type="molecule type" value="Genomic_DNA"/>
</dbReference>
<protein>
    <submittedName>
        <fullName evidence="2">Predicted membrane protein</fullName>
    </submittedName>
</protein>
<feature type="transmembrane region" description="Helical" evidence="1">
    <location>
        <begin position="522"/>
        <end position="541"/>
    </location>
</feature>
<organism evidence="2 3">
    <name type="scientific">Pseudobutyrivibrio xylanivorans</name>
    <dbReference type="NCBI Taxonomy" id="185007"/>
    <lineage>
        <taxon>Bacteria</taxon>
        <taxon>Bacillati</taxon>
        <taxon>Bacillota</taxon>
        <taxon>Clostridia</taxon>
        <taxon>Lachnospirales</taxon>
        <taxon>Lachnospiraceae</taxon>
        <taxon>Pseudobutyrivibrio</taxon>
    </lineage>
</organism>
<evidence type="ECO:0000313" key="3">
    <source>
        <dbReference type="Proteomes" id="UP000199428"/>
    </source>
</evidence>
<dbReference type="Proteomes" id="UP000199428">
    <property type="component" value="Unassembled WGS sequence"/>
</dbReference>
<reference evidence="2 3" key="1">
    <citation type="submission" date="2016-10" db="EMBL/GenBank/DDBJ databases">
        <authorList>
            <person name="de Groot N.N."/>
        </authorList>
    </citation>
    <scope>NUCLEOTIDE SEQUENCE [LARGE SCALE GENOMIC DNA]</scope>
    <source>
        <strain evidence="2 3">DSM 10317</strain>
    </source>
</reference>
<keyword evidence="1" id="KW-1133">Transmembrane helix</keyword>
<proteinExistence type="predicted"/>
<dbReference type="InterPro" id="IPR018674">
    <property type="entry name" value="DUF2142_membrane"/>
</dbReference>
<feature type="transmembrane region" description="Helical" evidence="1">
    <location>
        <begin position="262"/>
        <end position="282"/>
    </location>
</feature>
<feature type="transmembrane region" description="Helical" evidence="1">
    <location>
        <begin position="492"/>
        <end position="510"/>
    </location>
</feature>
<feature type="transmembrane region" description="Helical" evidence="1">
    <location>
        <begin position="294"/>
        <end position="319"/>
    </location>
</feature>
<dbReference type="RefSeq" id="WP_090162342.1">
    <property type="nucleotide sequence ID" value="NZ_FMWK01000006.1"/>
</dbReference>
<sequence length="551" mass="63876">MEKLKAFFTDMNKEKALKLAAVVLAAATIIYSVYFYFANCFNAEASKRINFYYGIIFIVMFAITIYILRLLILDKKWNYPRLFVITALAWTFCMQLVMPPISGVDEVEHYYSAYHCSNIMLGMKDQNLGLDQYHGMIWTDDTFFYMRAEDYYMLPYLDVTFPYQYAVLANGTWFNHAEDLQDNVECHIAPTKASRYLVSGFGITIARLLGFGFAGVIFMGRFMNSLSLIIAGWIALKLLPVGKHQFFTFALFPAVINLCSSYSYDNMSILFSLALLTLCLYYSQPHVKLHAWDLIILGICVLFLVPNKTVYALFAIWIFAIPIKKWWSDVVLSKKWYEYGILAVIILGVVFVSKKVLVKYYWKIYQQVFWTNGTNYSEVDPSRQVWSWWYFKSHKMETLKFAWDGIKIDFWYNIKHVVGSELGHVMLNAKVPMACIMVILILMIASIIFIKGKRITKYQYVFLGLGLFVCLLAIFIGCMTRFTPTDSQRIQISYRYLIPLYMSLCIILGTDAKENKLSLALIYIQNLALVFSMCGLLYFLFHLRDGMPAPF</sequence>